<evidence type="ECO:0000256" key="1">
    <source>
        <dbReference type="SAM" id="MobiDB-lite"/>
    </source>
</evidence>
<dbReference type="EMBL" id="CAUYUJ010018410">
    <property type="protein sequence ID" value="CAK0883402.1"/>
    <property type="molecule type" value="Genomic_DNA"/>
</dbReference>
<feature type="compositionally biased region" description="Low complexity" evidence="1">
    <location>
        <begin position="37"/>
        <end position="61"/>
    </location>
</feature>
<comment type="caution">
    <text evidence="2">The sequence shown here is derived from an EMBL/GenBank/DDBJ whole genome shotgun (WGS) entry which is preliminary data.</text>
</comment>
<accession>A0ABN9WDE7</accession>
<evidence type="ECO:0000313" key="3">
    <source>
        <dbReference type="Proteomes" id="UP001189429"/>
    </source>
</evidence>
<gene>
    <name evidence="2" type="ORF">PCOR1329_LOCUS65627</name>
</gene>
<name>A0ABN9WDE7_9DINO</name>
<sequence>APPERPSAGGHGASAAQSAVVDARGSVETPSGRPRDGVVAVPRGAAGRAHLAAAVADPARGGDPGAGESGAKGPESEAVEAGAEPRSPRPRARCSSRERGRAAWGGYNSCDPWNMSLTAEELRQCLREAEAQAEAQ</sequence>
<reference evidence="2" key="1">
    <citation type="submission" date="2023-10" db="EMBL/GenBank/DDBJ databases">
        <authorList>
            <person name="Chen Y."/>
            <person name="Shah S."/>
            <person name="Dougan E. K."/>
            <person name="Thang M."/>
            <person name="Chan C."/>
        </authorList>
    </citation>
    <scope>NUCLEOTIDE SEQUENCE [LARGE SCALE GENOMIC DNA]</scope>
</reference>
<evidence type="ECO:0000313" key="2">
    <source>
        <dbReference type="EMBL" id="CAK0883402.1"/>
    </source>
</evidence>
<feature type="non-terminal residue" evidence="2">
    <location>
        <position position="136"/>
    </location>
</feature>
<protein>
    <submittedName>
        <fullName evidence="2">Uncharacterized protein</fullName>
    </submittedName>
</protein>
<feature type="non-terminal residue" evidence="2">
    <location>
        <position position="1"/>
    </location>
</feature>
<feature type="region of interest" description="Disordered" evidence="1">
    <location>
        <begin position="1"/>
        <end position="109"/>
    </location>
</feature>
<dbReference type="Proteomes" id="UP001189429">
    <property type="component" value="Unassembled WGS sequence"/>
</dbReference>
<keyword evidence="3" id="KW-1185">Reference proteome</keyword>
<organism evidence="2 3">
    <name type="scientific">Prorocentrum cordatum</name>
    <dbReference type="NCBI Taxonomy" id="2364126"/>
    <lineage>
        <taxon>Eukaryota</taxon>
        <taxon>Sar</taxon>
        <taxon>Alveolata</taxon>
        <taxon>Dinophyceae</taxon>
        <taxon>Prorocentrales</taxon>
        <taxon>Prorocentraceae</taxon>
        <taxon>Prorocentrum</taxon>
    </lineage>
</organism>
<proteinExistence type="predicted"/>